<dbReference type="HAMAP" id="MF_01306_B">
    <property type="entry name" value="Ribosomal_uS4_B"/>
    <property type="match status" value="1"/>
</dbReference>
<evidence type="ECO:0000256" key="3">
    <source>
        <dbReference type="ARBA" id="ARBA00022884"/>
    </source>
</evidence>
<keyword evidence="2 7" id="KW-0699">rRNA-binding</keyword>
<comment type="similarity">
    <text evidence="1 7 8">Belongs to the universal ribosomal protein uS4 family.</text>
</comment>
<dbReference type="FunFam" id="3.10.290.10:FF:000001">
    <property type="entry name" value="30S ribosomal protein S4"/>
    <property type="match status" value="1"/>
</dbReference>
<dbReference type="InterPro" id="IPR002942">
    <property type="entry name" value="S4_RNA-bd"/>
</dbReference>
<gene>
    <name evidence="7" type="primary">rpsD</name>
    <name evidence="11" type="ORF">A2Z68_02385</name>
</gene>
<reference evidence="11 12" key="1">
    <citation type="journal article" date="2016" name="Nat. Commun.">
        <title>Thousands of microbial genomes shed light on interconnected biogeochemical processes in an aquifer system.</title>
        <authorList>
            <person name="Anantharaman K."/>
            <person name="Brown C.T."/>
            <person name="Hug L.A."/>
            <person name="Sharon I."/>
            <person name="Castelle C.J."/>
            <person name="Probst A.J."/>
            <person name="Thomas B.C."/>
            <person name="Singh A."/>
            <person name="Wilkins M.J."/>
            <person name="Karaoz U."/>
            <person name="Brodie E.L."/>
            <person name="Williams K.H."/>
            <person name="Hubbard S.S."/>
            <person name="Banfield J.F."/>
        </authorList>
    </citation>
    <scope>NUCLEOTIDE SEQUENCE [LARGE SCALE GENOMIC DNA]</scope>
</reference>
<dbReference type="InterPro" id="IPR005709">
    <property type="entry name" value="Ribosomal_uS4_bac-type"/>
</dbReference>
<evidence type="ECO:0000256" key="5">
    <source>
        <dbReference type="ARBA" id="ARBA00023274"/>
    </source>
</evidence>
<evidence type="ECO:0000259" key="9">
    <source>
        <dbReference type="SMART" id="SM00363"/>
    </source>
</evidence>
<dbReference type="Gene3D" id="1.10.1050.10">
    <property type="entry name" value="Ribosomal Protein S4 Delta 41, Chain A, domain 1"/>
    <property type="match status" value="1"/>
</dbReference>
<name>A0A1G2E1R5_9BACT</name>
<evidence type="ECO:0000256" key="2">
    <source>
        <dbReference type="ARBA" id="ARBA00022730"/>
    </source>
</evidence>
<dbReference type="Proteomes" id="UP000176662">
    <property type="component" value="Unassembled WGS sequence"/>
</dbReference>
<dbReference type="GO" id="GO:0003735">
    <property type="term" value="F:structural constituent of ribosome"/>
    <property type="evidence" value="ECO:0007669"/>
    <property type="project" value="InterPro"/>
</dbReference>
<dbReference type="Gene3D" id="3.10.290.10">
    <property type="entry name" value="RNA-binding S4 domain"/>
    <property type="match status" value="1"/>
</dbReference>
<feature type="domain" description="RNA-binding S4" evidence="9">
    <location>
        <begin position="99"/>
        <end position="170"/>
    </location>
</feature>
<evidence type="ECO:0000256" key="1">
    <source>
        <dbReference type="ARBA" id="ARBA00007465"/>
    </source>
</evidence>
<dbReference type="SMART" id="SM01390">
    <property type="entry name" value="Ribosomal_S4"/>
    <property type="match status" value="1"/>
</dbReference>
<keyword evidence="3 7" id="KW-0694">RNA-binding</keyword>
<dbReference type="GO" id="GO:0019843">
    <property type="term" value="F:rRNA binding"/>
    <property type="evidence" value="ECO:0007669"/>
    <property type="project" value="UniProtKB-UniRule"/>
</dbReference>
<dbReference type="GO" id="GO:0015935">
    <property type="term" value="C:small ribosomal subunit"/>
    <property type="evidence" value="ECO:0007669"/>
    <property type="project" value="InterPro"/>
</dbReference>
<evidence type="ECO:0000256" key="6">
    <source>
        <dbReference type="ARBA" id="ARBA00035254"/>
    </source>
</evidence>
<dbReference type="Pfam" id="PF00163">
    <property type="entry name" value="Ribosomal_S4"/>
    <property type="match status" value="1"/>
</dbReference>
<dbReference type="PROSITE" id="PS50889">
    <property type="entry name" value="S4"/>
    <property type="match status" value="1"/>
</dbReference>
<dbReference type="NCBIfam" id="NF003717">
    <property type="entry name" value="PRK05327.1"/>
    <property type="match status" value="1"/>
</dbReference>
<dbReference type="PROSITE" id="PS00632">
    <property type="entry name" value="RIBOSOMAL_S4"/>
    <property type="match status" value="1"/>
</dbReference>
<feature type="domain" description="Small ribosomal subunit protein uS4 N-terminal" evidence="10">
    <location>
        <begin position="1"/>
        <end position="98"/>
    </location>
</feature>
<sequence>MNDSKCKICRRAGIKLFLRGDRCLSQKCPMVKKPYPPGPKAKKRVRALSEYGKELREKQKLKNWYNLEEKQFSNYVKAILKARGKVADAGTALIKTLESRLDNVVFKLGFAPSKLAARQMVSHRHFMVNARPVNISSYLVKKGDKISIHPNSLKKASFQRLSSVLKKYNPPSWLKLDADRLEAKVIDLPNLEEAAPPAELSAIFEFYSK</sequence>
<evidence type="ECO:0000313" key="12">
    <source>
        <dbReference type="Proteomes" id="UP000176662"/>
    </source>
</evidence>
<evidence type="ECO:0000313" key="11">
    <source>
        <dbReference type="EMBL" id="OGZ19191.1"/>
    </source>
</evidence>
<dbReference type="PANTHER" id="PTHR11831:SF4">
    <property type="entry name" value="SMALL RIBOSOMAL SUBUNIT PROTEIN US4M"/>
    <property type="match status" value="1"/>
</dbReference>
<comment type="function">
    <text evidence="7">One of the primary rRNA binding proteins, it binds directly to 16S rRNA where it nucleates assembly of the body of the 30S subunit.</text>
</comment>
<evidence type="ECO:0000256" key="8">
    <source>
        <dbReference type="RuleBase" id="RU003699"/>
    </source>
</evidence>
<evidence type="ECO:0000256" key="4">
    <source>
        <dbReference type="ARBA" id="ARBA00022980"/>
    </source>
</evidence>
<protein>
    <recommendedName>
        <fullName evidence="6 7">Small ribosomal subunit protein uS4</fullName>
    </recommendedName>
</protein>
<dbReference type="PANTHER" id="PTHR11831">
    <property type="entry name" value="30S 40S RIBOSOMAL PROTEIN"/>
    <property type="match status" value="1"/>
</dbReference>
<dbReference type="GO" id="GO:0006412">
    <property type="term" value="P:translation"/>
    <property type="evidence" value="ECO:0007669"/>
    <property type="project" value="UniProtKB-UniRule"/>
</dbReference>
<dbReference type="InterPro" id="IPR018079">
    <property type="entry name" value="Ribosomal_uS4_CS"/>
</dbReference>
<dbReference type="Pfam" id="PF01479">
    <property type="entry name" value="S4"/>
    <property type="match status" value="1"/>
</dbReference>
<dbReference type="InterPro" id="IPR036986">
    <property type="entry name" value="S4_RNA-bd_sf"/>
</dbReference>
<organism evidence="11 12">
    <name type="scientific">Candidatus Nealsonbacteria bacterium RBG_13_38_11</name>
    <dbReference type="NCBI Taxonomy" id="1801662"/>
    <lineage>
        <taxon>Bacteria</taxon>
        <taxon>Candidatus Nealsoniibacteriota</taxon>
    </lineage>
</organism>
<keyword evidence="5 7" id="KW-0687">Ribonucleoprotein</keyword>
<dbReference type="CDD" id="cd00165">
    <property type="entry name" value="S4"/>
    <property type="match status" value="1"/>
</dbReference>
<dbReference type="AlphaFoldDB" id="A0A1G2E1R5"/>
<accession>A0A1G2E1R5</accession>
<comment type="caution">
    <text evidence="11">The sequence shown here is derived from an EMBL/GenBank/DDBJ whole genome shotgun (WGS) entry which is preliminary data.</text>
</comment>
<dbReference type="EMBL" id="MHLX01000011">
    <property type="protein sequence ID" value="OGZ19191.1"/>
    <property type="molecule type" value="Genomic_DNA"/>
</dbReference>
<comment type="subunit">
    <text evidence="7">Part of the 30S ribosomal subunit. Contacts protein S5. The interaction surface between S4 and S5 is involved in control of translational fidelity.</text>
</comment>
<comment type="function">
    <text evidence="7">With S5 and S12 plays an important role in translational accuracy.</text>
</comment>
<dbReference type="InterPro" id="IPR001912">
    <property type="entry name" value="Ribosomal_uS4_N"/>
</dbReference>
<evidence type="ECO:0000259" key="10">
    <source>
        <dbReference type="SMART" id="SM01390"/>
    </source>
</evidence>
<keyword evidence="4 7" id="KW-0689">Ribosomal protein</keyword>
<dbReference type="NCBIfam" id="TIGR01017">
    <property type="entry name" value="rpsD_bact"/>
    <property type="match status" value="1"/>
</dbReference>
<dbReference type="SMART" id="SM00363">
    <property type="entry name" value="S4"/>
    <property type="match status" value="1"/>
</dbReference>
<dbReference type="InterPro" id="IPR022801">
    <property type="entry name" value="Ribosomal_uS4"/>
</dbReference>
<dbReference type="SUPFAM" id="SSF55174">
    <property type="entry name" value="Alpha-L RNA-binding motif"/>
    <property type="match status" value="1"/>
</dbReference>
<evidence type="ECO:0000256" key="7">
    <source>
        <dbReference type="HAMAP-Rule" id="MF_01306"/>
    </source>
</evidence>
<proteinExistence type="inferred from homology"/>
<dbReference type="GO" id="GO:0042274">
    <property type="term" value="P:ribosomal small subunit biogenesis"/>
    <property type="evidence" value="ECO:0007669"/>
    <property type="project" value="TreeGrafter"/>
</dbReference>